<feature type="compositionally biased region" description="Polar residues" evidence="1">
    <location>
        <begin position="1306"/>
        <end position="1316"/>
    </location>
</feature>
<dbReference type="Proteomes" id="UP001311799">
    <property type="component" value="Unassembled WGS sequence"/>
</dbReference>
<gene>
    <name evidence="2" type="ORF">RS030_152340</name>
</gene>
<dbReference type="EMBL" id="JAWDEY010000006">
    <property type="protein sequence ID" value="KAK6590495.1"/>
    <property type="molecule type" value="Genomic_DNA"/>
</dbReference>
<accession>A0AAV9Y3H0</accession>
<feature type="compositionally biased region" description="Basic and acidic residues" evidence="1">
    <location>
        <begin position="1263"/>
        <end position="1273"/>
    </location>
</feature>
<reference evidence="2 3" key="1">
    <citation type="submission" date="2023-10" db="EMBL/GenBank/DDBJ databases">
        <title>Comparative genomics analysis reveals potential genetic determinants of host preference in Cryptosporidium xiaoi.</title>
        <authorList>
            <person name="Xiao L."/>
            <person name="Li J."/>
        </authorList>
    </citation>
    <scope>NUCLEOTIDE SEQUENCE [LARGE SCALE GENOMIC DNA]</scope>
    <source>
        <strain evidence="2 3">52996</strain>
    </source>
</reference>
<protein>
    <recommendedName>
        <fullName evidence="4">BRCT domain-containing protein</fullName>
    </recommendedName>
</protein>
<name>A0AAV9Y3H0_9CRYT</name>
<feature type="region of interest" description="Disordered" evidence="1">
    <location>
        <begin position="1262"/>
        <end position="1320"/>
    </location>
</feature>
<comment type="caution">
    <text evidence="2">The sequence shown here is derived from an EMBL/GenBank/DDBJ whole genome shotgun (WGS) entry which is preliminary data.</text>
</comment>
<proteinExistence type="predicted"/>
<organism evidence="2 3">
    <name type="scientific">Cryptosporidium xiaoi</name>
    <dbReference type="NCBI Taxonomy" id="659607"/>
    <lineage>
        <taxon>Eukaryota</taxon>
        <taxon>Sar</taxon>
        <taxon>Alveolata</taxon>
        <taxon>Apicomplexa</taxon>
        <taxon>Conoidasida</taxon>
        <taxon>Coccidia</taxon>
        <taxon>Eucoccidiorida</taxon>
        <taxon>Eimeriorina</taxon>
        <taxon>Cryptosporidiidae</taxon>
        <taxon>Cryptosporidium</taxon>
    </lineage>
</organism>
<keyword evidence="3" id="KW-1185">Reference proteome</keyword>
<evidence type="ECO:0008006" key="4">
    <source>
        <dbReference type="Google" id="ProtNLM"/>
    </source>
</evidence>
<evidence type="ECO:0000313" key="2">
    <source>
        <dbReference type="EMBL" id="KAK6590495.1"/>
    </source>
</evidence>
<evidence type="ECO:0000256" key="1">
    <source>
        <dbReference type="SAM" id="MobiDB-lite"/>
    </source>
</evidence>
<sequence>MGDSILSEEIILQENEPTTSIGDSKIQSSIQYVVSEVSTLLNCNAEIKSKEQKNIAFYEANSTFSINASNIHKSPQISSSIYLRSNDSLLLSLTALLSNPHHSKYLNLMTENVMAAGTSQSKIQNPIGTDKANENSHSTRNKIVALIASNLQYYVFEGRVTALVINDLVFTLMKAFSNERDSKLVVDDFSKWEANSQAFIEAREWSALISPKECIFLRTCFELRELLTKRGIRLRSYFENDNSCSESSGNNTTITTDYIGFALHERQDSSIDEIDVQYMGRQATFSKITAYKHNNIPNYSQFEQIKKYISLNHPNVKSSFHNPGSSVYIIGNDIVTFLQILKGSVEGEMNVEGREVVENSKLFRQKDPYWFMKETKRIITNFPVRDTKFKASACDCNLIHGSTRNNNKGCYELNIKGLFLPHSLFVIVSGLKYLCPDIVSFHVSVETTIDPPFIPNEIKKIKHVWERIMPLLNSIVRSISPNLVEKAMIWKPFLKIDFKDQKIGEVGKVITSMNDQLQVLNNNFPVFSLPRKRLVHSTQVQNSQRNVLISNYKNSCVNMASLCNNYVKVPISQANVKQVLTTNMQNSIDFSISGGVIDNIQSNSAFITGINNQNFGSSSSIENQTSFNMSQPTSLVQTNLRTRVHNSLSANMSLLNFRNLGFSNSQNYVSLSTPMGRQLLHRIGTVNPIHRLESIYQTFSQVKINVKNGNSHLSTINSLENSIPQNQVKVFDETALCFVGFDSERREYFATRATEEGAKVVTLEQIEIEFLSRRSKNNTINGFVKSFLYSWLQVTRLYCVINFQCLNETITDEIKKIVEYQNVLFEAHQFVSLEWFLTACFEKRPLDPDLFTPISRPNLISPQSIKADNSDLNVDSMVIVILDSFPHMKKIYNSSRNCQAALSHAIWSNCMQRILKAIYGINIVNLKDFVGYLKDNCSMWKNGIPSSILVIPCNITPFDSNDNILVCNEVSFKRKPVAALFGSSKGRFNSDIEYIKKKLFEKSERGTDMKQINEIVRILTPYWLLESCSMRRKVEFSNFELDFINTTVRIQKKRKRTKPKTSEIIGSVLEQEEACIFFMKNDFASLEIECSSNLIKKYTKFNFVPSHGPWPLWGWKICVLSSCRGELLEKVNYKLIEIGAIVLYSSYSTEDIISFHLERRRDFGRALVRSEVNLIICDDFLVSKVSQFLKNIGIDNEISEPIIFRKIMGTKIVGESWVNMVYGTRSLHPFECRFYSENSKICGSEEVSSMGYTKKVECSQLEQNKDKQTHNESESNYGSKLVTDDTSNKLNNSKRRCEEPKKSKNNEQLNNSVNSRESSHKELNDENKFECLSNANVVPGIDNIKKRRVISTETEIFSKSFEKTIEDGVCPENSNYINNCNFKSNDVRGNYNGTNTESGEFLVPFSFSYFSGIIENGNKDVATTFVSTNTPIRKAKENDMHCCEGQSFQTPSNWISPSNNISDRYINMFSNKETKSGVYSQTEVEISYASSKTDTENVSTILCPVIPTNTLVFEL</sequence>
<evidence type="ECO:0000313" key="3">
    <source>
        <dbReference type="Proteomes" id="UP001311799"/>
    </source>
</evidence>
<feature type="compositionally biased region" description="Basic and acidic residues" evidence="1">
    <location>
        <begin position="1295"/>
        <end position="1305"/>
    </location>
</feature>